<dbReference type="PROSITE" id="PS50082">
    <property type="entry name" value="WD_REPEATS_2"/>
    <property type="match status" value="2"/>
</dbReference>
<feature type="transmembrane region" description="Helical" evidence="22">
    <location>
        <begin position="530"/>
        <end position="552"/>
    </location>
</feature>
<dbReference type="PANTHER" id="PTHR46378">
    <property type="entry name" value="STEROL REGULATORY ELEMENT-BINDING PROTEIN CLEAVAGE-ACTIVATING PROTEIN"/>
    <property type="match status" value="1"/>
</dbReference>
<dbReference type="GO" id="GO:0012507">
    <property type="term" value="C:ER to Golgi transport vesicle membrane"/>
    <property type="evidence" value="ECO:0007669"/>
    <property type="project" value="UniProtKB-SubCell"/>
</dbReference>
<evidence type="ECO:0000256" key="6">
    <source>
        <dbReference type="ARBA" id="ARBA00022548"/>
    </source>
</evidence>
<comment type="similarity">
    <text evidence="4">Belongs to the WD repeat SCAP family.</text>
</comment>
<dbReference type="InterPro" id="IPR053958">
    <property type="entry name" value="HMGCR/SNAP/NPC1-like_SSD"/>
</dbReference>
<keyword evidence="13" id="KW-0443">Lipid metabolism</keyword>
<evidence type="ECO:0000256" key="5">
    <source>
        <dbReference type="ARBA" id="ARBA00019541"/>
    </source>
</evidence>
<evidence type="ECO:0000256" key="7">
    <source>
        <dbReference type="ARBA" id="ARBA00022574"/>
    </source>
</evidence>
<keyword evidence="14" id="KW-0446">Lipid-binding</keyword>
<feature type="transmembrane region" description="Helical" evidence="22">
    <location>
        <begin position="722"/>
        <end position="744"/>
    </location>
</feature>
<evidence type="ECO:0000256" key="10">
    <source>
        <dbReference type="ARBA" id="ARBA00022824"/>
    </source>
</evidence>
<dbReference type="InterPro" id="IPR057041">
    <property type="entry name" value="SCAP_N"/>
</dbReference>
<keyword evidence="16" id="KW-1207">Sterol metabolism</keyword>
<evidence type="ECO:0000256" key="18">
    <source>
        <dbReference type="ARBA" id="ARBA00023221"/>
    </source>
</evidence>
<evidence type="ECO:0000256" key="9">
    <source>
        <dbReference type="ARBA" id="ARBA00022737"/>
    </source>
</evidence>
<dbReference type="EMBL" id="HBUF01360683">
    <property type="protein sequence ID" value="CAG6720544.1"/>
    <property type="molecule type" value="Transcribed_RNA"/>
</dbReference>
<dbReference type="GO" id="GO:0032933">
    <property type="term" value="P:SREBP signaling pathway"/>
    <property type="evidence" value="ECO:0007669"/>
    <property type="project" value="InterPro"/>
</dbReference>
<feature type="transmembrane region" description="Helical" evidence="22">
    <location>
        <begin position="426"/>
        <end position="448"/>
    </location>
</feature>
<keyword evidence="10" id="KW-0256">Endoplasmic reticulum</keyword>
<keyword evidence="17" id="KW-0325">Glycoprotein</keyword>
<organism evidence="24">
    <name type="scientific">Cacopsylla melanoneura</name>
    <dbReference type="NCBI Taxonomy" id="428564"/>
    <lineage>
        <taxon>Eukaryota</taxon>
        <taxon>Metazoa</taxon>
        <taxon>Ecdysozoa</taxon>
        <taxon>Arthropoda</taxon>
        <taxon>Hexapoda</taxon>
        <taxon>Insecta</taxon>
        <taxon>Pterygota</taxon>
        <taxon>Neoptera</taxon>
        <taxon>Paraneoptera</taxon>
        <taxon>Hemiptera</taxon>
        <taxon>Sternorrhyncha</taxon>
        <taxon>Psylloidea</taxon>
        <taxon>Psyllidae</taxon>
        <taxon>Psyllinae</taxon>
        <taxon>Cacopsylla</taxon>
    </lineage>
</organism>
<evidence type="ECO:0000256" key="4">
    <source>
        <dbReference type="ARBA" id="ARBA00007410"/>
    </source>
</evidence>
<evidence type="ECO:0000256" key="14">
    <source>
        <dbReference type="ARBA" id="ARBA00023121"/>
    </source>
</evidence>
<dbReference type="SUPFAM" id="SSF50978">
    <property type="entry name" value="WD40 repeat-like"/>
    <property type="match status" value="1"/>
</dbReference>
<keyword evidence="8 22" id="KW-0812">Transmembrane</keyword>
<keyword evidence="15 22" id="KW-0472">Membrane</keyword>
<comment type="subcellular location">
    <subcellularLocation>
        <location evidence="2">Cytoplasmic vesicle</location>
        <location evidence="2">COPII-coated vesicle membrane</location>
        <topology evidence="2">Multi-pass membrane protein</topology>
    </subcellularLocation>
    <subcellularLocation>
        <location evidence="1">Endoplasmic reticulum membrane</location>
        <topology evidence="1">Multi-pass membrane protein</topology>
    </subcellularLocation>
    <subcellularLocation>
        <location evidence="3">Golgi apparatus membrane</location>
        <topology evidence="3">Multi-pass membrane protein</topology>
    </subcellularLocation>
</comment>
<dbReference type="GO" id="GO:0005789">
    <property type="term" value="C:endoplasmic reticulum membrane"/>
    <property type="evidence" value="ECO:0007669"/>
    <property type="project" value="UniProtKB-SubCell"/>
</dbReference>
<dbReference type="Pfam" id="PF12349">
    <property type="entry name" value="Sterol-sensing"/>
    <property type="match status" value="1"/>
</dbReference>
<evidence type="ECO:0000256" key="13">
    <source>
        <dbReference type="ARBA" id="ARBA00023098"/>
    </source>
</evidence>
<dbReference type="GO" id="GO:0032934">
    <property type="term" value="F:sterol binding"/>
    <property type="evidence" value="ECO:0007669"/>
    <property type="project" value="InterPro"/>
</dbReference>
<dbReference type="InterPro" id="IPR057042">
    <property type="entry name" value="Beta-prop_SCAP"/>
</dbReference>
<feature type="compositionally biased region" description="Polar residues" evidence="21">
    <location>
        <begin position="936"/>
        <end position="946"/>
    </location>
</feature>
<evidence type="ECO:0000256" key="16">
    <source>
        <dbReference type="ARBA" id="ARBA00023166"/>
    </source>
</evidence>
<feature type="transmembrane region" description="Helical" evidence="22">
    <location>
        <begin position="284"/>
        <end position="305"/>
    </location>
</feature>
<proteinExistence type="inferred from homology"/>
<dbReference type="SMART" id="SM00320">
    <property type="entry name" value="WD40"/>
    <property type="match status" value="5"/>
</dbReference>
<feature type="transmembrane region" description="Helical" evidence="22">
    <location>
        <begin position="402"/>
        <end position="420"/>
    </location>
</feature>
<dbReference type="Pfam" id="PF24017">
    <property type="entry name" value="Beta-prop_SCAP"/>
    <property type="match status" value="1"/>
</dbReference>
<accession>A0A8D8Y6S2</accession>
<dbReference type="SUPFAM" id="SSF82866">
    <property type="entry name" value="Multidrug efflux transporter AcrB transmembrane domain"/>
    <property type="match status" value="1"/>
</dbReference>
<dbReference type="InterPro" id="IPR030225">
    <property type="entry name" value="SCAP"/>
</dbReference>
<dbReference type="Pfam" id="PF24006">
    <property type="entry name" value="SCAP_N"/>
    <property type="match status" value="1"/>
</dbReference>
<evidence type="ECO:0000313" key="24">
    <source>
        <dbReference type="EMBL" id="CAG6720544.1"/>
    </source>
</evidence>
<dbReference type="PROSITE" id="PS50156">
    <property type="entry name" value="SSD"/>
    <property type="match status" value="1"/>
</dbReference>
<feature type="compositionally biased region" description="Low complexity" evidence="21">
    <location>
        <begin position="963"/>
        <end position="975"/>
    </location>
</feature>
<reference evidence="24" key="1">
    <citation type="submission" date="2021-05" db="EMBL/GenBank/DDBJ databases">
        <authorList>
            <person name="Alioto T."/>
            <person name="Alioto T."/>
            <person name="Gomez Garrido J."/>
        </authorList>
    </citation>
    <scope>NUCLEOTIDE SEQUENCE</scope>
</reference>
<dbReference type="InterPro" id="IPR000731">
    <property type="entry name" value="SSD"/>
</dbReference>
<feature type="compositionally biased region" description="Basic residues" evidence="21">
    <location>
        <begin position="851"/>
        <end position="861"/>
    </location>
</feature>
<name>A0A8D8Y6S2_9HEMI</name>
<dbReference type="GO" id="GO:0045540">
    <property type="term" value="P:regulation of cholesterol biosynthetic process"/>
    <property type="evidence" value="ECO:0007669"/>
    <property type="project" value="TreeGrafter"/>
</dbReference>
<feature type="region of interest" description="Disordered" evidence="21">
    <location>
        <begin position="936"/>
        <end position="977"/>
    </location>
</feature>
<dbReference type="Gene3D" id="2.130.10.10">
    <property type="entry name" value="YVTN repeat-like/Quinoprotein amine dehydrogenase"/>
    <property type="match status" value="2"/>
</dbReference>
<keyword evidence="12" id="KW-0333">Golgi apparatus</keyword>
<evidence type="ECO:0000256" key="2">
    <source>
        <dbReference type="ARBA" id="ARBA00004557"/>
    </source>
</evidence>
<keyword evidence="7 20" id="KW-0853">WD repeat</keyword>
<dbReference type="InterPro" id="IPR036322">
    <property type="entry name" value="WD40_repeat_dom_sf"/>
</dbReference>
<evidence type="ECO:0000256" key="22">
    <source>
        <dbReference type="SAM" id="Phobius"/>
    </source>
</evidence>
<evidence type="ECO:0000256" key="3">
    <source>
        <dbReference type="ARBA" id="ARBA00004653"/>
    </source>
</evidence>
<evidence type="ECO:0000256" key="19">
    <source>
        <dbReference type="ARBA" id="ARBA00045958"/>
    </source>
</evidence>
<evidence type="ECO:0000256" key="20">
    <source>
        <dbReference type="PROSITE-ProRule" id="PRU00221"/>
    </source>
</evidence>
<feature type="transmembrane region" description="Helical" evidence="22">
    <location>
        <begin position="317"/>
        <end position="342"/>
    </location>
</feature>
<dbReference type="InterPro" id="IPR015943">
    <property type="entry name" value="WD40/YVTN_repeat-like_dom_sf"/>
</dbReference>
<feature type="domain" description="SSD" evidence="23">
    <location>
        <begin position="288"/>
        <end position="448"/>
    </location>
</feature>
<evidence type="ECO:0000256" key="1">
    <source>
        <dbReference type="ARBA" id="ARBA00004477"/>
    </source>
</evidence>
<sequence>MANPRWAETSVPKYLPDRVAQLYYAHGLFCSSHPYFVFSGIIFIVFFCCYPLLHVQFQSNIPQYFLQATYLTPLNSTNYEEPPRWFSSDTTFCYIQQIILRGTVSPWTNDLILTDAIRAPLAESFKLVELISNFQDKNSSLVLNDLCLHVEQVKRKTKKTLGVLPEYSCLLLSPANLWQQDIHMFQKDLHLISTIFNNHDLNKAKVTLSEILFGINIKDTGIRRYSLRNKQRIIQFSVTLFMTKYDKSYINGLKEHLSQNYPLHQEPEDQKNQTLLHIYYPAEWNYHAVVPLAFTYLSVFFYIYFSVGKMELIKSKVSVALSAVAVVMTAFFMTMGICYYFQLELDRNGRGKEVLPYFIIIVGLENILVLTKSIISIPSHLDSKIRVAQGLSKEGWSITKNFFLEITVLTAGLLTFFPVIQEICIFGVIAVVCDLFLQMVFFVTVLSLDIRSFDPLLSTDTPRTLFQYQYSFHSKIESKPLTRLSRSKSLSKIIAPNVISTNQKVSQQDLMPKRVKVIHLWAKTRIVQRMLMFGMVLWIGGIVYSIGLVHFAQHILQTNDMKPNAPNSKSKQKFQAPLAWDGERRAAILEMEAKLQAAEKLVQKNSGTRQDNSTTDDLSRLKLNSYQPWKYLHPQHWLAVISLYNISRPHFSVTMLPPIYLSHVVSPERAIVMRNPHEKSFQFKWQSLAKALDPLDFSELNMKSESHANLATPFIPQSPMELFLASLLCIISVIVVAYGVYVIYRCVCTKNYAEWRSSWTSNDEENNMINTGLQVVLEAVPIPLIGHPQEVECIATDGNIVISSCLSGEIRSWNAYTGEQIDIIHRTKKNKTAKSSRKHRKRDESPLSVTKNRHQNHQKKTKLFPDLQSVISTKFTGNSHPCRSNNKSYKASGFDFGDKMKNIYQGFQREKVNEKNVPVTTSSNIIVEPVAPNCDTQETTASIGDTSETDEEDSISVENVNGDTSTSHSDSDASSNKPRGVVWCLDCRNNVIALGCSSGHIELWEISSCKLKYVYKEKNAVGVTSLKIIDTYVVAARLSGILDFIKLTYLNNNVDQNETSSQFKVNKSVHRIHLRTGSAGSLLDFRKMQVQEEVTLTCYKVESTRAHHQPITVMECVSNRVITGSQDHTLKVYKLEDQQLLFTLHGHCGPITTLFIDGVSMMSGSGSQDGLLCVWDTVTGACMYSIQAHDGCIHALTYSDSYVISLGQDERLCVWDRFQGHLLSTIQLAQNFCSTMAMLTHDLLITSRRGSLVIINVRTAETVRVIKLGNADNCVFIHQITPLSDGIVCDYNNQLRIVRFPIVKDKTI</sequence>
<dbReference type="GO" id="GO:0000139">
    <property type="term" value="C:Golgi membrane"/>
    <property type="evidence" value="ECO:0007669"/>
    <property type="project" value="UniProtKB-SubCell"/>
</dbReference>
<evidence type="ECO:0000256" key="12">
    <source>
        <dbReference type="ARBA" id="ARBA00023034"/>
    </source>
</evidence>
<keyword evidence="18" id="KW-0753">Steroid metabolism</keyword>
<comment type="function">
    <text evidence="19">Escort protein required for cholesterol as well as lipid homeostasis. Regulates export of the SCAP-SREBP complex from the endoplasmic reticulum to the Golgi upon low cholesterol, thereby regulating the processing of sterol regulatory element-binding proteins (SREBPs) SREBF1/SREBP1 and SREBF2/SREBP2. At high sterol concentrations, formation of a ternary complex with INSIG (INSIG1 or INSIG2) leads to mask the ER export signal in SCAP, promoting retention of the complex in the endoplasmic reticulum. Low sterol concentrations trigger release of INSIG, a conformational change in the SSD domain of SCAP, unmasking of the ER export signal, promoting recruitment into COPII-coated vesicles and transport of the SCAP-SREBP to the Golgi: in the Golgi, SREBPs are then processed, releasing the transcription factor fragment of SREBPs from the membrane, its import into the nucleus and up-regulation of LDLR, INSIG1 and the mevalonate pathway. Binds cholesterol via its SSD domain.</text>
</comment>
<feature type="repeat" description="WD" evidence="20">
    <location>
        <begin position="1144"/>
        <end position="1185"/>
    </location>
</feature>
<feature type="transmembrane region" description="Helical" evidence="22">
    <location>
        <begin position="354"/>
        <end position="381"/>
    </location>
</feature>
<dbReference type="GO" id="GO:0032936">
    <property type="term" value="C:SREBP-SCAP complex"/>
    <property type="evidence" value="ECO:0007669"/>
    <property type="project" value="TreeGrafter"/>
</dbReference>
<evidence type="ECO:0000256" key="11">
    <source>
        <dbReference type="ARBA" id="ARBA00022989"/>
    </source>
</evidence>
<keyword evidence="11 22" id="KW-1133">Transmembrane helix</keyword>
<protein>
    <recommendedName>
        <fullName evidence="5">Sterol regulatory element-binding protein cleavage-activating protein</fullName>
    </recommendedName>
</protein>
<evidence type="ECO:0000256" key="8">
    <source>
        <dbReference type="ARBA" id="ARBA00022692"/>
    </source>
</evidence>
<evidence type="ECO:0000256" key="17">
    <source>
        <dbReference type="ARBA" id="ARBA00023180"/>
    </source>
</evidence>
<feature type="compositionally biased region" description="Basic residues" evidence="21">
    <location>
        <begin position="827"/>
        <end position="841"/>
    </location>
</feature>
<keyword evidence="9" id="KW-0677">Repeat</keyword>
<dbReference type="PANTHER" id="PTHR46378:SF1">
    <property type="entry name" value="STEROL REGULATORY ELEMENT-BINDING PROTEIN CLEAVAGE-ACTIVATING PROTEIN"/>
    <property type="match status" value="1"/>
</dbReference>
<keyword evidence="6" id="KW-0153">Cholesterol metabolism</keyword>
<dbReference type="InterPro" id="IPR001680">
    <property type="entry name" value="WD40_rpt"/>
</dbReference>
<evidence type="ECO:0000256" key="21">
    <source>
        <dbReference type="SAM" id="MobiDB-lite"/>
    </source>
</evidence>
<evidence type="ECO:0000256" key="15">
    <source>
        <dbReference type="ARBA" id="ARBA00023136"/>
    </source>
</evidence>
<evidence type="ECO:0000259" key="23">
    <source>
        <dbReference type="PROSITE" id="PS50156"/>
    </source>
</evidence>
<feature type="region of interest" description="Disordered" evidence="21">
    <location>
        <begin position="827"/>
        <end position="861"/>
    </location>
</feature>
<dbReference type="GO" id="GO:0008203">
    <property type="term" value="P:cholesterol metabolic process"/>
    <property type="evidence" value="ECO:0007669"/>
    <property type="project" value="UniProtKB-KW"/>
</dbReference>
<feature type="transmembrane region" description="Helical" evidence="22">
    <location>
        <begin position="35"/>
        <end position="53"/>
    </location>
</feature>
<feature type="repeat" description="WD" evidence="20">
    <location>
        <begin position="1186"/>
        <end position="1225"/>
    </location>
</feature>